<proteinExistence type="predicted"/>
<protein>
    <submittedName>
        <fullName evidence="1">Uncharacterized protein</fullName>
    </submittedName>
</protein>
<dbReference type="AlphaFoldDB" id="A0A483ITS9"/>
<name>A0A483ITS9_KLEPN</name>
<evidence type="ECO:0000313" key="1">
    <source>
        <dbReference type="EMBL" id="TCX37572.1"/>
    </source>
</evidence>
<dbReference type="RefSeq" id="WP_131874896.1">
    <property type="nucleotide sequence ID" value="NZ_JADPHZ010000005.1"/>
</dbReference>
<gene>
    <name evidence="1" type="ORF">ETE67_07000</name>
</gene>
<accession>A0A483ITS9</accession>
<reference evidence="1" key="1">
    <citation type="submission" date="2019-01" db="EMBL/GenBank/DDBJ databases">
        <authorList>
            <person name="Lista F."/>
            <person name="Anselmo A."/>
        </authorList>
    </citation>
    <scope>NUCLEOTIDE SEQUENCE</scope>
    <source>
        <strain evidence="1">11S</strain>
    </source>
</reference>
<organism evidence="1">
    <name type="scientific">Klebsiella pneumoniae</name>
    <dbReference type="NCBI Taxonomy" id="573"/>
    <lineage>
        <taxon>Bacteria</taxon>
        <taxon>Pseudomonadati</taxon>
        <taxon>Pseudomonadota</taxon>
        <taxon>Gammaproteobacteria</taxon>
        <taxon>Enterobacterales</taxon>
        <taxon>Enterobacteriaceae</taxon>
        <taxon>Klebsiella/Raoultella group</taxon>
        <taxon>Klebsiella</taxon>
        <taxon>Klebsiella pneumoniae complex</taxon>
    </lineage>
</organism>
<dbReference type="EMBL" id="SDCL01000004">
    <property type="protein sequence ID" value="TCX37572.1"/>
    <property type="molecule type" value="Genomic_DNA"/>
</dbReference>
<comment type="caution">
    <text evidence="1">The sequence shown here is derived from an EMBL/GenBank/DDBJ whole genome shotgun (WGS) entry which is preliminary data.</text>
</comment>
<sequence length="254" mass="27221">MAVLKQQDVIFPKGPRYAYIEDFQLFDIMAESPVKDNLAGAYFIGSRNVDPLYNFANPELPLLQVGKPVFSRLYADMSHGNHFDTQIKVTDTMTIVAISECPDSSASSVRLPVVSSYFKDSTGGVTGDTLMWGGNSVLAYAQEGERAVRSSGVGNAFTKGDFVVIGQIVSAAPATGAWVFRDDDSAVNTAATMTGRAVSARSLLIGSTYSNSEFLTGARISAVLIFNGDIGRAGITKVMNWLRHDVGVAAGIWE</sequence>